<dbReference type="AlphaFoldDB" id="A0A9W4PIA8"/>
<evidence type="ECO:0000256" key="1">
    <source>
        <dbReference type="SAM" id="Phobius"/>
    </source>
</evidence>
<keyword evidence="1" id="KW-1133">Transmembrane helix</keyword>
<dbReference type="RefSeq" id="WP_230303339.1">
    <property type="nucleotide sequence ID" value="NZ_CAKKMG010000077.1"/>
</dbReference>
<proteinExistence type="predicted"/>
<gene>
    <name evidence="2" type="ORF">SRABI133_04011</name>
</gene>
<accession>A0A9W4PIA8</accession>
<sequence>MADEKMKRTLMPFYLQHNFCTGLCVLNLLIIVTFINVMGMKMARKQLLY</sequence>
<protein>
    <submittedName>
        <fullName evidence="2">Uncharacterized protein</fullName>
    </submittedName>
</protein>
<keyword evidence="1" id="KW-0812">Transmembrane</keyword>
<dbReference type="Proteomes" id="UP000789326">
    <property type="component" value="Unassembled WGS sequence"/>
</dbReference>
<evidence type="ECO:0000313" key="2">
    <source>
        <dbReference type="EMBL" id="CAH0283114.1"/>
    </source>
</evidence>
<comment type="caution">
    <text evidence="2">The sequence shown here is derived from an EMBL/GenBank/DDBJ whole genome shotgun (WGS) entry which is preliminary data.</text>
</comment>
<reference evidence="2" key="1">
    <citation type="submission" date="2021-11" db="EMBL/GenBank/DDBJ databases">
        <authorList>
            <person name="Bulgarelli D."/>
        </authorList>
    </citation>
    <scope>NUCLEOTIDE SEQUENCE</scope>
    <source>
        <strain evidence="2">Bi133</strain>
    </source>
</reference>
<evidence type="ECO:0000313" key="3">
    <source>
        <dbReference type="Proteomes" id="UP000789326"/>
    </source>
</evidence>
<organism evidence="2 3">
    <name type="scientific">Peribacillus simplex</name>
    <dbReference type="NCBI Taxonomy" id="1478"/>
    <lineage>
        <taxon>Bacteria</taxon>
        <taxon>Bacillati</taxon>
        <taxon>Bacillota</taxon>
        <taxon>Bacilli</taxon>
        <taxon>Bacillales</taxon>
        <taxon>Bacillaceae</taxon>
        <taxon>Peribacillus</taxon>
    </lineage>
</organism>
<name>A0A9W4PIA8_9BACI</name>
<dbReference type="EMBL" id="CAKKMG010000077">
    <property type="protein sequence ID" value="CAH0283114.1"/>
    <property type="molecule type" value="Genomic_DNA"/>
</dbReference>
<feature type="transmembrane region" description="Helical" evidence="1">
    <location>
        <begin position="15"/>
        <end position="37"/>
    </location>
</feature>
<keyword evidence="1" id="KW-0472">Membrane</keyword>